<dbReference type="RefSeq" id="WP_196412598.1">
    <property type="nucleotide sequence ID" value="NZ_JADQTO010000002.1"/>
</dbReference>
<feature type="compositionally biased region" description="Basic and acidic residues" evidence="1">
    <location>
        <begin position="11"/>
        <end position="26"/>
    </location>
</feature>
<dbReference type="EMBL" id="JADQTO010000002">
    <property type="protein sequence ID" value="MBG0560805.1"/>
    <property type="molecule type" value="Genomic_DNA"/>
</dbReference>
<dbReference type="AlphaFoldDB" id="A0A931FW04"/>
<gene>
    <name evidence="2" type="ORF">I4J89_04920</name>
</gene>
<proteinExistence type="predicted"/>
<dbReference type="Gene3D" id="3.90.1150.200">
    <property type="match status" value="1"/>
</dbReference>
<comment type="caution">
    <text evidence="2">The sequence shown here is derived from an EMBL/GenBank/DDBJ whole genome shotgun (WGS) entry which is preliminary data.</text>
</comment>
<evidence type="ECO:0000313" key="3">
    <source>
        <dbReference type="Proteomes" id="UP000598146"/>
    </source>
</evidence>
<keyword evidence="3" id="KW-1185">Reference proteome</keyword>
<organism evidence="2 3">
    <name type="scientific">Actinoplanes aureus</name>
    <dbReference type="NCBI Taxonomy" id="2792083"/>
    <lineage>
        <taxon>Bacteria</taxon>
        <taxon>Bacillati</taxon>
        <taxon>Actinomycetota</taxon>
        <taxon>Actinomycetes</taxon>
        <taxon>Micromonosporales</taxon>
        <taxon>Micromonosporaceae</taxon>
        <taxon>Actinoplanes</taxon>
    </lineage>
</organism>
<feature type="region of interest" description="Disordered" evidence="1">
    <location>
        <begin position="1"/>
        <end position="41"/>
    </location>
</feature>
<name>A0A931FW04_9ACTN</name>
<sequence length="151" mass="16431">MSPASNSSKDGLSEAERAAVKDRAAEVRSQARRAKSADRAAADERDVLAKIAEMAQPDRGVAERLHAIIKETVPELAPKLWYSQPAYALGGKVICFFRSGQADKERYSTFGFSTEAKLDEARGLWATSFALTDLSDEAEAMIRPLLKKAVG</sequence>
<accession>A0A931FW04</accession>
<dbReference type="SUPFAM" id="SSF159888">
    <property type="entry name" value="YdhG-like"/>
    <property type="match status" value="1"/>
</dbReference>
<feature type="compositionally biased region" description="Polar residues" evidence="1">
    <location>
        <begin position="1"/>
        <end position="10"/>
    </location>
</feature>
<protein>
    <submittedName>
        <fullName evidence="2">DUF1801 domain-containing protein</fullName>
    </submittedName>
</protein>
<reference evidence="2" key="1">
    <citation type="submission" date="2020-11" db="EMBL/GenBank/DDBJ databases">
        <title>Isolation and identification of active actinomycetes.</title>
        <authorList>
            <person name="Sun X."/>
        </authorList>
    </citation>
    <scope>NUCLEOTIDE SEQUENCE</scope>
    <source>
        <strain evidence="2">NEAU-A11</strain>
    </source>
</reference>
<evidence type="ECO:0000256" key="1">
    <source>
        <dbReference type="SAM" id="MobiDB-lite"/>
    </source>
</evidence>
<evidence type="ECO:0000313" key="2">
    <source>
        <dbReference type="EMBL" id="MBG0560805.1"/>
    </source>
</evidence>
<dbReference type="Proteomes" id="UP000598146">
    <property type="component" value="Unassembled WGS sequence"/>
</dbReference>